<dbReference type="EMBL" id="CP071793">
    <property type="protein sequence ID" value="QTD53264.1"/>
    <property type="molecule type" value="Genomic_DNA"/>
</dbReference>
<keyword evidence="1" id="KW-0547">Nucleotide-binding</keyword>
<feature type="domain" description="Clp ATPase C-terminal" evidence="5">
    <location>
        <begin position="269"/>
        <end position="355"/>
    </location>
</feature>
<evidence type="ECO:0000259" key="4">
    <source>
        <dbReference type="SMART" id="SM00382"/>
    </source>
</evidence>
<evidence type="ECO:0000313" key="6">
    <source>
        <dbReference type="EMBL" id="QTD53264.1"/>
    </source>
</evidence>
<keyword evidence="7" id="KW-1185">Reference proteome</keyword>
<dbReference type="PANTHER" id="PTHR48102">
    <property type="entry name" value="ATP-DEPENDENT CLP PROTEASE ATP-BINDING SUBUNIT CLPX-LIKE, MITOCHONDRIAL-RELATED"/>
    <property type="match status" value="1"/>
</dbReference>
<dbReference type="GO" id="GO:0051603">
    <property type="term" value="P:proteolysis involved in protein catabolic process"/>
    <property type="evidence" value="ECO:0007669"/>
    <property type="project" value="TreeGrafter"/>
</dbReference>
<evidence type="ECO:0000256" key="3">
    <source>
        <dbReference type="ARBA" id="ARBA00023186"/>
    </source>
</evidence>
<dbReference type="PANTHER" id="PTHR48102:SF7">
    <property type="entry name" value="ATP-DEPENDENT CLP PROTEASE ATP-BINDING SUBUNIT CLPX-LIKE, MITOCHONDRIAL"/>
    <property type="match status" value="1"/>
</dbReference>
<dbReference type="SUPFAM" id="SSF52540">
    <property type="entry name" value="P-loop containing nucleoside triphosphate hydrolases"/>
    <property type="match status" value="1"/>
</dbReference>
<dbReference type="GO" id="GO:0016887">
    <property type="term" value="F:ATP hydrolysis activity"/>
    <property type="evidence" value="ECO:0007669"/>
    <property type="project" value="InterPro"/>
</dbReference>
<dbReference type="Gene3D" id="3.40.50.300">
    <property type="entry name" value="P-loop containing nucleotide triphosphate hydrolases"/>
    <property type="match status" value="1"/>
</dbReference>
<dbReference type="Gene3D" id="1.10.8.60">
    <property type="match status" value="1"/>
</dbReference>
<dbReference type="KEGG" id="scor:J3U87_12485"/>
<evidence type="ECO:0000256" key="2">
    <source>
        <dbReference type="ARBA" id="ARBA00022840"/>
    </source>
</evidence>
<keyword evidence="2" id="KW-0067">ATP-binding</keyword>
<keyword evidence="3" id="KW-0143">Chaperone</keyword>
<dbReference type="GO" id="GO:0005524">
    <property type="term" value="F:ATP binding"/>
    <property type="evidence" value="ECO:0007669"/>
    <property type="project" value="UniProtKB-KW"/>
</dbReference>
<dbReference type="Proteomes" id="UP000663929">
    <property type="component" value="Chromosome"/>
</dbReference>
<dbReference type="InterPro" id="IPR003959">
    <property type="entry name" value="ATPase_AAA_core"/>
</dbReference>
<dbReference type="SMART" id="SM01086">
    <property type="entry name" value="ClpB_D2-small"/>
    <property type="match status" value="1"/>
</dbReference>
<sequence length="366" mass="41902">MSEIQAPKEIFQRLEADVVDQRVALEQISVALYKHLSDIKVGNIMLIGNSGTGKTTIMRAIERMFESNIGLGSFLNTIRLNANIVSNDESTETESSVIVERLHQNALKIMGDHPDPERFRQLMEHSVVFLDEVDKIRAYVGDKANPRGILAQEALLTLIEGEGISRPLTVKNADGTLVQHKVHIDTGRILFICGGAFEGLYDMVYRRVASGETKDKLIQEYVVAETQEDMEQKEHFSLHDYVRYEDMFDYGMTPQFLGRFDEVIVLNDLTIKGLMRIFIEPHNSLFREARRYFRSLGIELQVSKEGVREIAETAYDNHRLGARALRMVFKRVMRGIEFDPHTNYLVKDQGAKKVLTITREMVQRYS</sequence>
<dbReference type="InterPro" id="IPR019489">
    <property type="entry name" value="Clp_ATPase_C"/>
</dbReference>
<dbReference type="RefSeq" id="WP_237383366.1">
    <property type="nucleotide sequence ID" value="NZ_CP071793.1"/>
</dbReference>
<feature type="domain" description="AAA+ ATPase" evidence="4">
    <location>
        <begin position="40"/>
        <end position="234"/>
    </location>
</feature>
<evidence type="ECO:0000256" key="1">
    <source>
        <dbReference type="ARBA" id="ARBA00022741"/>
    </source>
</evidence>
<dbReference type="Pfam" id="PF07724">
    <property type="entry name" value="AAA_2"/>
    <property type="match status" value="1"/>
</dbReference>
<evidence type="ECO:0000313" key="7">
    <source>
        <dbReference type="Proteomes" id="UP000663929"/>
    </source>
</evidence>
<dbReference type="InterPro" id="IPR050052">
    <property type="entry name" value="ATP-dep_Clp_protease_ClpX"/>
</dbReference>
<dbReference type="AlphaFoldDB" id="A0A8A4TVV5"/>
<gene>
    <name evidence="6" type="ORF">J3U87_12485</name>
</gene>
<dbReference type="InterPro" id="IPR003593">
    <property type="entry name" value="AAA+_ATPase"/>
</dbReference>
<protein>
    <submittedName>
        <fullName evidence="6">AAA family ATPase</fullName>
    </submittedName>
</protein>
<proteinExistence type="predicted"/>
<organism evidence="6 7">
    <name type="scientific">Sulfidibacter corallicola</name>
    <dbReference type="NCBI Taxonomy" id="2818388"/>
    <lineage>
        <taxon>Bacteria</taxon>
        <taxon>Pseudomonadati</taxon>
        <taxon>Acidobacteriota</taxon>
        <taxon>Holophagae</taxon>
        <taxon>Acanthopleuribacterales</taxon>
        <taxon>Acanthopleuribacteraceae</taxon>
        <taxon>Sulfidibacter</taxon>
    </lineage>
</organism>
<dbReference type="SMART" id="SM00382">
    <property type="entry name" value="AAA"/>
    <property type="match status" value="1"/>
</dbReference>
<reference evidence="6" key="1">
    <citation type="submission" date="2021-03" db="EMBL/GenBank/DDBJ databases">
        <title>Acanthopleuribacteraceae sp. M133.</title>
        <authorList>
            <person name="Wang G."/>
        </authorList>
    </citation>
    <scope>NUCLEOTIDE SEQUENCE</scope>
    <source>
        <strain evidence="6">M133</strain>
    </source>
</reference>
<name>A0A8A4TVV5_SULCO</name>
<dbReference type="InterPro" id="IPR027417">
    <property type="entry name" value="P-loop_NTPase"/>
</dbReference>
<evidence type="ECO:0000259" key="5">
    <source>
        <dbReference type="SMART" id="SM01086"/>
    </source>
</evidence>
<accession>A0A8A4TVV5</accession>